<protein>
    <submittedName>
        <fullName evidence="3">Membrane protein</fullName>
    </submittedName>
</protein>
<dbReference type="InterPro" id="IPR016923">
    <property type="entry name" value="UCP029509"/>
</dbReference>
<proteinExistence type="predicted"/>
<keyword evidence="1" id="KW-0812">Transmembrane</keyword>
<evidence type="ECO:0000256" key="1">
    <source>
        <dbReference type="SAM" id="Phobius"/>
    </source>
</evidence>
<keyword evidence="4" id="KW-1185">Reference proteome</keyword>
<feature type="transmembrane region" description="Helical" evidence="1">
    <location>
        <begin position="23"/>
        <end position="44"/>
    </location>
</feature>
<sequence length="161" mass="17564">MSNRNLAGLATTARIKGHPLHPLLVPLPIGFFVATLLCDLAFWWTADPLWATAGFWALFVAIVTAAIAAVAGLIDFVGNRKIRALRDAWRHMLGNVVAVVVAIASLLLRWSDGPPSVVPWGLGASILIFVLILYTGWKGGELSYRHRVGMLPDETESRDPR</sequence>
<dbReference type="PIRSF" id="PIRSF029509">
    <property type="entry name" value="UCP029509"/>
    <property type="match status" value="1"/>
</dbReference>
<gene>
    <name evidence="3" type="ORF">ABID21_001417</name>
</gene>
<dbReference type="RefSeq" id="WP_247243017.1">
    <property type="nucleotide sequence ID" value="NZ_JALJRA010000004.1"/>
</dbReference>
<accession>A0ABV2H431</accession>
<dbReference type="EMBL" id="JBEPLJ010000004">
    <property type="protein sequence ID" value="MET3585315.1"/>
    <property type="molecule type" value="Genomic_DNA"/>
</dbReference>
<comment type="caution">
    <text evidence="3">The sequence shown here is derived from an EMBL/GenBank/DDBJ whole genome shotgun (WGS) entry which is preliminary data.</text>
</comment>
<feature type="transmembrane region" description="Helical" evidence="1">
    <location>
        <begin position="89"/>
        <end position="111"/>
    </location>
</feature>
<organism evidence="3 4">
    <name type="scientific">Pseudorhizobium tarimense</name>
    <dbReference type="NCBI Taxonomy" id="1079109"/>
    <lineage>
        <taxon>Bacteria</taxon>
        <taxon>Pseudomonadati</taxon>
        <taxon>Pseudomonadota</taxon>
        <taxon>Alphaproteobacteria</taxon>
        <taxon>Hyphomicrobiales</taxon>
        <taxon>Rhizobiaceae</taxon>
        <taxon>Rhizobium/Agrobacterium group</taxon>
        <taxon>Pseudorhizobium</taxon>
    </lineage>
</organism>
<keyword evidence="1" id="KW-0472">Membrane</keyword>
<dbReference type="InterPro" id="IPR019251">
    <property type="entry name" value="DUF2231_TM"/>
</dbReference>
<reference evidence="3 4" key="1">
    <citation type="submission" date="2024-06" db="EMBL/GenBank/DDBJ databases">
        <title>Genomic Encyclopedia of Type Strains, Phase IV (KMG-IV): sequencing the most valuable type-strain genomes for metagenomic binning, comparative biology and taxonomic classification.</title>
        <authorList>
            <person name="Goeker M."/>
        </authorList>
    </citation>
    <scope>NUCLEOTIDE SEQUENCE [LARGE SCALE GENOMIC DNA]</scope>
    <source>
        <strain evidence="3 4">DSM 105042</strain>
    </source>
</reference>
<evidence type="ECO:0000259" key="2">
    <source>
        <dbReference type="Pfam" id="PF09990"/>
    </source>
</evidence>
<dbReference type="Proteomes" id="UP001549031">
    <property type="component" value="Unassembled WGS sequence"/>
</dbReference>
<dbReference type="Pfam" id="PF09990">
    <property type="entry name" value="DUF2231"/>
    <property type="match status" value="1"/>
</dbReference>
<feature type="transmembrane region" description="Helical" evidence="1">
    <location>
        <begin position="117"/>
        <end position="137"/>
    </location>
</feature>
<feature type="domain" description="DUF2231" evidence="2">
    <location>
        <begin position="17"/>
        <end position="150"/>
    </location>
</feature>
<evidence type="ECO:0000313" key="3">
    <source>
        <dbReference type="EMBL" id="MET3585315.1"/>
    </source>
</evidence>
<name>A0ABV2H431_9HYPH</name>
<keyword evidence="1" id="KW-1133">Transmembrane helix</keyword>
<feature type="transmembrane region" description="Helical" evidence="1">
    <location>
        <begin position="56"/>
        <end position="77"/>
    </location>
</feature>
<evidence type="ECO:0000313" key="4">
    <source>
        <dbReference type="Proteomes" id="UP001549031"/>
    </source>
</evidence>